<evidence type="ECO:0000256" key="1">
    <source>
        <dbReference type="SAM" id="SignalP"/>
    </source>
</evidence>
<dbReference type="Pfam" id="PF12697">
    <property type="entry name" value="Abhydrolase_6"/>
    <property type="match status" value="1"/>
</dbReference>
<dbReference type="OrthoDB" id="9780765at2"/>
<evidence type="ECO:0000313" key="4">
    <source>
        <dbReference type="Proteomes" id="UP000245812"/>
    </source>
</evidence>
<dbReference type="InterPro" id="IPR029058">
    <property type="entry name" value="AB_hydrolase_fold"/>
</dbReference>
<dbReference type="AlphaFoldDB" id="A0A316HZI2"/>
<organism evidence="3 4">
    <name type="scientific">Fulvimonas soli</name>
    <dbReference type="NCBI Taxonomy" id="155197"/>
    <lineage>
        <taxon>Bacteria</taxon>
        <taxon>Pseudomonadati</taxon>
        <taxon>Pseudomonadota</taxon>
        <taxon>Gammaproteobacteria</taxon>
        <taxon>Lysobacterales</taxon>
        <taxon>Rhodanobacteraceae</taxon>
        <taxon>Fulvimonas</taxon>
    </lineage>
</organism>
<dbReference type="SUPFAM" id="SSF53474">
    <property type="entry name" value="alpha/beta-Hydrolases"/>
    <property type="match status" value="1"/>
</dbReference>
<keyword evidence="1" id="KW-0732">Signal</keyword>
<evidence type="ECO:0000259" key="2">
    <source>
        <dbReference type="SMART" id="SM00824"/>
    </source>
</evidence>
<feature type="domain" description="Thioesterase TesA-like" evidence="2">
    <location>
        <begin position="43"/>
        <end position="294"/>
    </location>
</feature>
<dbReference type="InterPro" id="IPR020802">
    <property type="entry name" value="TesA-like"/>
</dbReference>
<dbReference type="PRINTS" id="PR00111">
    <property type="entry name" value="ABHYDROLASE"/>
</dbReference>
<dbReference type="Proteomes" id="UP000245812">
    <property type="component" value="Unassembled WGS sequence"/>
</dbReference>
<dbReference type="PANTHER" id="PTHR43194">
    <property type="entry name" value="HYDROLASE ALPHA/BETA FOLD FAMILY"/>
    <property type="match status" value="1"/>
</dbReference>
<name>A0A316HZI2_9GAMM</name>
<sequence length="297" mass="31153">MSKSMKRFAARLAAGCLVLAAALPATAADLKVEVHGDHGRPVILVPGLGGGAWVWKDTAAALRGGHTVYVVTLPGFDGTPPPAGGNYLDQAGDALVGLIRERHLDKPVLVGHSLGGTLALKLASEHPELLGGVVAVDGLPVFPGSEGLPAAQRSAMAAAMQARMRAATPAQFQAQQIAYMQKIGVLDPAKAEVYGKLNAKSDPKATAQYMAEDFGLDLRAALKRADLPVLEISPYNAPDFAAGPMAMSEQQKADYYRSLLASAPKARVASIGPARHFVMLDQPAKFQQTLDAFLDTL</sequence>
<gene>
    <name evidence="3" type="ORF">C7456_107128</name>
</gene>
<dbReference type="EMBL" id="QGHC01000007">
    <property type="protein sequence ID" value="PWK86737.1"/>
    <property type="molecule type" value="Genomic_DNA"/>
</dbReference>
<protein>
    <submittedName>
        <fullName evidence="3">Pimeloyl-ACP methyl ester carboxylesterase</fullName>
    </submittedName>
</protein>
<dbReference type="Gene3D" id="3.40.50.1820">
    <property type="entry name" value="alpha/beta hydrolase"/>
    <property type="match status" value="1"/>
</dbReference>
<keyword evidence="4" id="KW-1185">Reference proteome</keyword>
<dbReference type="InterPro" id="IPR050228">
    <property type="entry name" value="Carboxylesterase_BioH"/>
</dbReference>
<comment type="caution">
    <text evidence="3">The sequence shown here is derived from an EMBL/GenBank/DDBJ whole genome shotgun (WGS) entry which is preliminary data.</text>
</comment>
<feature type="signal peptide" evidence="1">
    <location>
        <begin position="1"/>
        <end position="27"/>
    </location>
</feature>
<proteinExistence type="predicted"/>
<feature type="chain" id="PRO_5016384483" evidence="1">
    <location>
        <begin position="28"/>
        <end position="297"/>
    </location>
</feature>
<dbReference type="InterPro" id="IPR000073">
    <property type="entry name" value="AB_hydrolase_1"/>
</dbReference>
<evidence type="ECO:0000313" key="3">
    <source>
        <dbReference type="EMBL" id="PWK86737.1"/>
    </source>
</evidence>
<accession>A0A316HZI2</accession>
<reference evidence="3 4" key="1">
    <citation type="submission" date="2018-05" db="EMBL/GenBank/DDBJ databases">
        <title>Genomic Encyclopedia of Type Strains, Phase IV (KMG-IV): sequencing the most valuable type-strain genomes for metagenomic binning, comparative biology and taxonomic classification.</title>
        <authorList>
            <person name="Goeker M."/>
        </authorList>
    </citation>
    <scope>NUCLEOTIDE SEQUENCE [LARGE SCALE GENOMIC DNA]</scope>
    <source>
        <strain evidence="3 4">DSM 14263</strain>
    </source>
</reference>
<dbReference type="PANTHER" id="PTHR43194:SF2">
    <property type="entry name" value="PEROXISOMAL MEMBRANE PROTEIN LPX1"/>
    <property type="match status" value="1"/>
</dbReference>
<dbReference type="SMART" id="SM00824">
    <property type="entry name" value="PKS_TE"/>
    <property type="match status" value="1"/>
</dbReference>